<gene>
    <name evidence="1" type="ORF">E2C01_009604</name>
</gene>
<comment type="caution">
    <text evidence="1">The sequence shown here is derived from an EMBL/GenBank/DDBJ whole genome shotgun (WGS) entry which is preliminary data.</text>
</comment>
<protein>
    <submittedName>
        <fullName evidence="1">Uncharacterized protein</fullName>
    </submittedName>
</protein>
<evidence type="ECO:0000313" key="2">
    <source>
        <dbReference type="Proteomes" id="UP000324222"/>
    </source>
</evidence>
<dbReference type="Proteomes" id="UP000324222">
    <property type="component" value="Unassembled WGS sequence"/>
</dbReference>
<proteinExistence type="predicted"/>
<sequence>MGLEVLSGRRLVLTCPSAAAIAVFPVITYRSQTPGKGRTYKLSPGSEDTPDPCHCLVPTRAVPRQLIR</sequence>
<accession>A0A5B7D679</accession>
<keyword evidence="2" id="KW-1185">Reference proteome</keyword>
<dbReference type="AlphaFoldDB" id="A0A5B7D679"/>
<name>A0A5B7D679_PORTR</name>
<dbReference type="EMBL" id="VSRR010000534">
    <property type="protein sequence ID" value="MPC16767.1"/>
    <property type="molecule type" value="Genomic_DNA"/>
</dbReference>
<reference evidence="1 2" key="1">
    <citation type="submission" date="2019-05" db="EMBL/GenBank/DDBJ databases">
        <title>Another draft genome of Portunus trituberculatus and its Hox gene families provides insights of decapod evolution.</title>
        <authorList>
            <person name="Jeong J.-H."/>
            <person name="Song I."/>
            <person name="Kim S."/>
            <person name="Choi T."/>
            <person name="Kim D."/>
            <person name="Ryu S."/>
            <person name="Kim W."/>
        </authorList>
    </citation>
    <scope>NUCLEOTIDE SEQUENCE [LARGE SCALE GENOMIC DNA]</scope>
    <source>
        <tissue evidence="1">Muscle</tissue>
    </source>
</reference>
<evidence type="ECO:0000313" key="1">
    <source>
        <dbReference type="EMBL" id="MPC16767.1"/>
    </source>
</evidence>
<organism evidence="1 2">
    <name type="scientific">Portunus trituberculatus</name>
    <name type="common">Swimming crab</name>
    <name type="synonym">Neptunus trituberculatus</name>
    <dbReference type="NCBI Taxonomy" id="210409"/>
    <lineage>
        <taxon>Eukaryota</taxon>
        <taxon>Metazoa</taxon>
        <taxon>Ecdysozoa</taxon>
        <taxon>Arthropoda</taxon>
        <taxon>Crustacea</taxon>
        <taxon>Multicrustacea</taxon>
        <taxon>Malacostraca</taxon>
        <taxon>Eumalacostraca</taxon>
        <taxon>Eucarida</taxon>
        <taxon>Decapoda</taxon>
        <taxon>Pleocyemata</taxon>
        <taxon>Brachyura</taxon>
        <taxon>Eubrachyura</taxon>
        <taxon>Portunoidea</taxon>
        <taxon>Portunidae</taxon>
        <taxon>Portuninae</taxon>
        <taxon>Portunus</taxon>
    </lineage>
</organism>